<feature type="repeat" description="ANK" evidence="1">
    <location>
        <begin position="695"/>
        <end position="727"/>
    </location>
</feature>
<keyword evidence="5" id="KW-1185">Reference proteome</keyword>
<evidence type="ECO:0000259" key="3">
    <source>
        <dbReference type="Pfam" id="PF26640"/>
    </source>
</evidence>
<dbReference type="PROSITE" id="PS50297">
    <property type="entry name" value="ANK_REP_REGION"/>
    <property type="match status" value="7"/>
</dbReference>
<dbReference type="Pfam" id="PF12796">
    <property type="entry name" value="Ank_2"/>
    <property type="match status" value="2"/>
</dbReference>
<evidence type="ECO:0000313" key="5">
    <source>
        <dbReference type="Proteomes" id="UP000191004"/>
    </source>
</evidence>
<feature type="repeat" description="ANK" evidence="1">
    <location>
        <begin position="662"/>
        <end position="694"/>
    </location>
</feature>
<dbReference type="PROSITE" id="PS50088">
    <property type="entry name" value="ANK_REPEAT"/>
    <property type="match status" value="8"/>
</dbReference>
<dbReference type="Pfam" id="PF00023">
    <property type="entry name" value="Ank"/>
    <property type="match status" value="2"/>
</dbReference>
<evidence type="ECO:0000313" key="4">
    <source>
        <dbReference type="EMBL" id="OPB39582.1"/>
    </source>
</evidence>
<dbReference type="PRINTS" id="PR01415">
    <property type="entry name" value="ANKYRIN"/>
</dbReference>
<dbReference type="PANTHER" id="PTHR10622:SF10">
    <property type="entry name" value="HET DOMAIN-CONTAINING PROTEIN"/>
    <property type="match status" value="1"/>
</dbReference>
<gene>
    <name evidence="4" type="ORF">A0O28_0052880</name>
</gene>
<sequence length="751" mass="85084">MRLINTDTLVIEEFGFGQIPNYAILSHRWYNYELNLQDVQNRIWEKRGFTNENKKKAFEKINRCCIRAKSDTFQYAWIDSCCIDKTSSAELSEAINSMYLWYYKAGRCYAYLSDVQSMNTFKESEWFKRGWTLQELLAPAEVFFLDKDWNDLGTKKSLQEAVSDQTRIPVNILSGADLETATVAQRMSWASRRKTTRIEDSAYCLMGIFGINMPLLYGEGERAFIRLQEEIMKISNDHSIFAWKSRDTRGGILATSPEAFSDSNNIIHYSPFGDSRAPLTVSSRGIHSALRFIGLGRGGFGIAILHCAERDKATKPLAIYVRDTALTMELFERVRSEAFESVNLQEFRRWRYPIRQMCIRIGRMAPIGRAESSGNQHSITGGPNDRNLLSKLNNALDTGELFRTAQVGDRDTVWLWLTRSDITADLADKMGRTVLWHAVMGRHEALVKMLLARSDVNADFLDKEGQTPLSWAIHHGHYEVIVELLLKKDVDVEARYQNRTPLLWAAINSHEVIVKMLLENGADTETRDNNRQTPLLQAAEKGNEAVVKLLLKYGANTEARDRKKWTPLLWAVEKKHTVVVQLLLQNAANTEAEDNDGQRPLLRAVEKGHKAVVKLLLEYNADTAAKAKDRRTPLLRAVEKGHEAIVKLLLENNADTEARDGDKSTALLRASENGHKAIVKLLLENNADIEAKDIYGRTPLFQAAMKGHLAIVKLLVENGADIEAKGKDGETLRSWAIRNHASTLKLLDGEY</sequence>
<evidence type="ECO:0000256" key="1">
    <source>
        <dbReference type="PROSITE-ProRule" id="PRU00023"/>
    </source>
</evidence>
<dbReference type="Gene3D" id="1.25.40.20">
    <property type="entry name" value="Ankyrin repeat-containing domain"/>
    <property type="match status" value="4"/>
</dbReference>
<organism evidence="4 5">
    <name type="scientific">Trichoderma guizhouense</name>
    <dbReference type="NCBI Taxonomy" id="1491466"/>
    <lineage>
        <taxon>Eukaryota</taxon>
        <taxon>Fungi</taxon>
        <taxon>Dikarya</taxon>
        <taxon>Ascomycota</taxon>
        <taxon>Pezizomycotina</taxon>
        <taxon>Sordariomycetes</taxon>
        <taxon>Hypocreomycetidae</taxon>
        <taxon>Hypocreales</taxon>
        <taxon>Hypocreaceae</taxon>
        <taxon>Trichoderma</taxon>
    </lineage>
</organism>
<dbReference type="SMART" id="SM00248">
    <property type="entry name" value="ANK"/>
    <property type="match status" value="9"/>
</dbReference>
<reference evidence="4 5" key="1">
    <citation type="submission" date="2016-04" db="EMBL/GenBank/DDBJ databases">
        <title>Multiple horizontal gene transfer events from other fungi enriched the ability of the initially mycotrophic fungus Trichoderma (Ascomycota) to feed on dead plant biomass.</title>
        <authorList>
            <person name="Atanasova L."/>
            <person name="Chenthamara K."/>
            <person name="Zhang J."/>
            <person name="Grujic M."/>
            <person name="Henrissat B."/>
            <person name="Kuo A."/>
            <person name="Aertz A."/>
            <person name="Salamov A."/>
            <person name="Lipzen A."/>
            <person name="Labutti K."/>
            <person name="Barry K."/>
            <person name="Miao Y."/>
            <person name="Rahimi M.J."/>
            <person name="Shen Q."/>
            <person name="Grigoriev I.V."/>
            <person name="Kubicek C.P."/>
            <person name="Druzhinina I.S."/>
        </authorList>
    </citation>
    <scope>NUCLEOTIDE SEQUENCE [LARGE SCALE GENOMIC DNA]</scope>
    <source>
        <strain evidence="4 5">NJAU 4742</strain>
    </source>
</reference>
<dbReference type="Pfam" id="PF26640">
    <property type="entry name" value="DUF8212"/>
    <property type="match status" value="1"/>
</dbReference>
<dbReference type="InterPro" id="IPR058525">
    <property type="entry name" value="DUF8212"/>
</dbReference>
<feature type="repeat" description="ANK" evidence="1">
    <location>
        <begin position="530"/>
        <end position="562"/>
    </location>
</feature>
<evidence type="ECO:0000259" key="2">
    <source>
        <dbReference type="Pfam" id="PF06985"/>
    </source>
</evidence>
<feature type="domain" description="DUF8212" evidence="3">
    <location>
        <begin position="222"/>
        <end position="249"/>
    </location>
</feature>
<protein>
    <submittedName>
        <fullName evidence="4">Ankyrin repeat-containing protein</fullName>
    </submittedName>
</protein>
<dbReference type="Pfam" id="PF13637">
    <property type="entry name" value="Ank_4"/>
    <property type="match status" value="1"/>
</dbReference>
<feature type="domain" description="Heterokaryon incompatibility" evidence="2">
    <location>
        <begin position="22"/>
        <end position="116"/>
    </location>
</feature>
<feature type="repeat" description="ANK" evidence="1">
    <location>
        <begin position="464"/>
        <end position="497"/>
    </location>
</feature>
<dbReference type="InterPro" id="IPR002110">
    <property type="entry name" value="Ankyrin_rpt"/>
</dbReference>
<dbReference type="Pfam" id="PF06985">
    <property type="entry name" value="HET"/>
    <property type="match status" value="1"/>
</dbReference>
<feature type="repeat" description="ANK" evidence="1">
    <location>
        <begin position="497"/>
        <end position="529"/>
    </location>
</feature>
<dbReference type="OrthoDB" id="20872at2759"/>
<dbReference type="InterPro" id="IPR036770">
    <property type="entry name" value="Ankyrin_rpt-contain_sf"/>
</dbReference>
<comment type="caution">
    <text evidence="4">The sequence shown here is derived from an EMBL/GenBank/DDBJ whole genome shotgun (WGS) entry which is preliminary data.</text>
</comment>
<proteinExistence type="predicted"/>
<keyword evidence="1" id="KW-0040">ANK repeat</keyword>
<dbReference type="SUPFAM" id="SSF48403">
    <property type="entry name" value="Ankyrin repeat"/>
    <property type="match status" value="1"/>
</dbReference>
<name>A0A1T3CEV5_9HYPO</name>
<dbReference type="AlphaFoldDB" id="A0A1T3CEV5"/>
<feature type="repeat" description="ANK" evidence="1">
    <location>
        <begin position="596"/>
        <end position="628"/>
    </location>
</feature>
<dbReference type="EMBL" id="LVVK01000019">
    <property type="protein sequence ID" value="OPB39582.1"/>
    <property type="molecule type" value="Genomic_DNA"/>
</dbReference>
<dbReference type="Proteomes" id="UP000191004">
    <property type="component" value="Unassembled WGS sequence"/>
</dbReference>
<dbReference type="PANTHER" id="PTHR10622">
    <property type="entry name" value="HET DOMAIN-CONTAINING PROTEIN"/>
    <property type="match status" value="1"/>
</dbReference>
<dbReference type="InterPro" id="IPR010730">
    <property type="entry name" value="HET"/>
</dbReference>
<accession>A0A1T3CEV5</accession>
<feature type="repeat" description="ANK" evidence="1">
    <location>
        <begin position="563"/>
        <end position="595"/>
    </location>
</feature>
<feature type="repeat" description="ANK" evidence="1">
    <location>
        <begin position="629"/>
        <end position="661"/>
    </location>
</feature>